<feature type="transmembrane region" description="Helical" evidence="7">
    <location>
        <begin position="125"/>
        <end position="144"/>
    </location>
</feature>
<comment type="subcellular location">
    <subcellularLocation>
        <location evidence="1 7">Cell membrane</location>
        <topology evidence="1 7">Multi-pass membrane protein</topology>
    </subcellularLocation>
</comment>
<dbReference type="InterPro" id="IPR035906">
    <property type="entry name" value="MetI-like_sf"/>
</dbReference>
<dbReference type="RefSeq" id="WP_052000624.1">
    <property type="nucleotide sequence ID" value="NZ_BAVS01000022.1"/>
</dbReference>
<evidence type="ECO:0000256" key="6">
    <source>
        <dbReference type="ARBA" id="ARBA00023136"/>
    </source>
</evidence>
<dbReference type="FunFam" id="1.10.3720.10:FF:000003">
    <property type="entry name" value="Aliphatic sulfonate ABC transporter permease"/>
    <property type="match status" value="1"/>
</dbReference>
<evidence type="ECO:0000256" key="7">
    <source>
        <dbReference type="RuleBase" id="RU363032"/>
    </source>
</evidence>
<evidence type="ECO:0000259" key="8">
    <source>
        <dbReference type="PROSITE" id="PS50928"/>
    </source>
</evidence>
<keyword evidence="10" id="KW-1185">Reference proteome</keyword>
<dbReference type="InterPro" id="IPR000515">
    <property type="entry name" value="MetI-like"/>
</dbReference>
<feature type="domain" description="ABC transmembrane type-1" evidence="8">
    <location>
        <begin position="59"/>
        <end position="240"/>
    </location>
</feature>
<dbReference type="EMBL" id="BAVS01000022">
    <property type="protein sequence ID" value="GAE94337.1"/>
    <property type="molecule type" value="Genomic_DNA"/>
</dbReference>
<gene>
    <name evidence="9" type="ORF">JCM21714_3485</name>
</gene>
<dbReference type="Pfam" id="PF00528">
    <property type="entry name" value="BPD_transp_1"/>
    <property type="match status" value="1"/>
</dbReference>
<keyword evidence="5 7" id="KW-1133">Transmembrane helix</keyword>
<name>W4VM98_9BACI</name>
<dbReference type="Gene3D" id="1.10.3720.10">
    <property type="entry name" value="MetI-like"/>
    <property type="match status" value="1"/>
</dbReference>
<feature type="transmembrane region" description="Helical" evidence="7">
    <location>
        <begin position="221"/>
        <end position="240"/>
    </location>
</feature>
<feature type="transmembrane region" description="Helical" evidence="7">
    <location>
        <begin position="165"/>
        <end position="193"/>
    </location>
</feature>
<dbReference type="STRING" id="1298598.JCM21714_3485"/>
<keyword evidence="2 7" id="KW-0813">Transport</keyword>
<proteinExistence type="inferred from homology"/>
<organism evidence="9 10">
    <name type="scientific">Gracilibacillus boraciitolerans JCM 21714</name>
    <dbReference type="NCBI Taxonomy" id="1298598"/>
    <lineage>
        <taxon>Bacteria</taxon>
        <taxon>Bacillati</taxon>
        <taxon>Bacillota</taxon>
        <taxon>Bacilli</taxon>
        <taxon>Bacillales</taxon>
        <taxon>Bacillaceae</taxon>
        <taxon>Gracilibacillus</taxon>
    </lineage>
</organism>
<sequence length="270" mass="29828">MNNLSKKALNIFIGFAILIAIWQTVILVTTINENLFPTPLMVWEAIISLIADGTLFVHLQISLFRFATGYILAVVIAIILGLFLGRMERVWNIVDPIVQVLRPVAPIAWAPFIVLWFGIGNAPAIVIIFIAAFFPVLLSTVSAVKKVDKTYLKVAENLEIKQPQLMMKIILPAAFPYIANGLHIALGTAWIFLVSGGEMVGAQSGLGYLIVDARNLLRLDLVLAGIIFIGLCGLILDKLIMVFEKWIQKQWGVAQPQQNKGRKIVPDTLC</sequence>
<dbReference type="OrthoDB" id="9804353at2"/>
<dbReference type="eggNOG" id="COG0600">
    <property type="taxonomic scope" value="Bacteria"/>
</dbReference>
<comment type="similarity">
    <text evidence="7">Belongs to the binding-protein-dependent transport system permease family.</text>
</comment>
<feature type="transmembrane region" description="Helical" evidence="7">
    <location>
        <begin position="67"/>
        <end position="85"/>
    </location>
</feature>
<evidence type="ECO:0000256" key="2">
    <source>
        <dbReference type="ARBA" id="ARBA00022448"/>
    </source>
</evidence>
<dbReference type="Proteomes" id="UP000019102">
    <property type="component" value="Unassembled WGS sequence"/>
</dbReference>
<reference evidence="9 10" key="1">
    <citation type="journal article" date="2014" name="Genome Announc.">
        <title>Draft Genome Sequence of the Boron-Tolerant and Moderately Halotolerant Bacterium Gracilibacillus boraciitolerans JCM 21714T.</title>
        <authorList>
            <person name="Ahmed I."/>
            <person name="Oshima K."/>
            <person name="Suda W."/>
            <person name="Kitamura K."/>
            <person name="Iida T."/>
            <person name="Ohmori Y."/>
            <person name="Fujiwara T."/>
            <person name="Hattori M."/>
            <person name="Ohkuma M."/>
        </authorList>
    </citation>
    <scope>NUCLEOTIDE SEQUENCE [LARGE SCALE GENOMIC DNA]</scope>
    <source>
        <strain evidence="9 10">JCM 21714</strain>
    </source>
</reference>
<feature type="transmembrane region" description="Helical" evidence="7">
    <location>
        <begin position="12"/>
        <end position="30"/>
    </location>
</feature>
<dbReference type="SUPFAM" id="SSF161098">
    <property type="entry name" value="MetI-like"/>
    <property type="match status" value="1"/>
</dbReference>
<dbReference type="CDD" id="cd06261">
    <property type="entry name" value="TM_PBP2"/>
    <property type="match status" value="1"/>
</dbReference>
<protein>
    <submittedName>
        <fullName evidence="9">Alkanesulfonates transport system permease protein</fullName>
    </submittedName>
</protein>
<evidence type="ECO:0000256" key="4">
    <source>
        <dbReference type="ARBA" id="ARBA00022692"/>
    </source>
</evidence>
<comment type="caution">
    <text evidence="9">The sequence shown here is derived from an EMBL/GenBank/DDBJ whole genome shotgun (WGS) entry which is preliminary data.</text>
</comment>
<keyword evidence="4 7" id="KW-0812">Transmembrane</keyword>
<dbReference type="AlphaFoldDB" id="W4VM98"/>
<evidence type="ECO:0000313" key="10">
    <source>
        <dbReference type="Proteomes" id="UP000019102"/>
    </source>
</evidence>
<feature type="transmembrane region" description="Helical" evidence="7">
    <location>
        <begin position="97"/>
        <end position="119"/>
    </location>
</feature>
<evidence type="ECO:0000256" key="5">
    <source>
        <dbReference type="ARBA" id="ARBA00022989"/>
    </source>
</evidence>
<dbReference type="PANTHER" id="PTHR30151:SF0">
    <property type="entry name" value="ABC TRANSPORTER PERMEASE PROTEIN MJ0413-RELATED"/>
    <property type="match status" value="1"/>
</dbReference>
<keyword evidence="3" id="KW-1003">Cell membrane</keyword>
<evidence type="ECO:0000313" key="9">
    <source>
        <dbReference type="EMBL" id="GAE94337.1"/>
    </source>
</evidence>
<dbReference type="GO" id="GO:0042918">
    <property type="term" value="P:alkanesulfonate transmembrane transport"/>
    <property type="evidence" value="ECO:0007669"/>
    <property type="project" value="UniProtKB-ARBA"/>
</dbReference>
<dbReference type="PANTHER" id="PTHR30151">
    <property type="entry name" value="ALKANE SULFONATE ABC TRANSPORTER-RELATED, MEMBRANE SUBUNIT"/>
    <property type="match status" value="1"/>
</dbReference>
<keyword evidence="6 7" id="KW-0472">Membrane</keyword>
<evidence type="ECO:0000256" key="3">
    <source>
        <dbReference type="ARBA" id="ARBA00022475"/>
    </source>
</evidence>
<dbReference type="GO" id="GO:0005886">
    <property type="term" value="C:plasma membrane"/>
    <property type="evidence" value="ECO:0007669"/>
    <property type="project" value="UniProtKB-SubCell"/>
</dbReference>
<dbReference type="PROSITE" id="PS50928">
    <property type="entry name" value="ABC_TM1"/>
    <property type="match status" value="1"/>
</dbReference>
<evidence type="ECO:0000256" key="1">
    <source>
        <dbReference type="ARBA" id="ARBA00004651"/>
    </source>
</evidence>
<accession>W4VM98</accession>